<dbReference type="Pfam" id="PF13424">
    <property type="entry name" value="TPR_12"/>
    <property type="match status" value="2"/>
</dbReference>
<dbReference type="GO" id="GO:0016042">
    <property type="term" value="P:lipid catabolic process"/>
    <property type="evidence" value="ECO:0007669"/>
    <property type="project" value="UniProtKB-UniRule"/>
</dbReference>
<dbReference type="Gene3D" id="3.40.1090.10">
    <property type="entry name" value="Cytosolic phospholipase A2 catalytic domain"/>
    <property type="match status" value="1"/>
</dbReference>
<gene>
    <name evidence="6" type="ORF">C8A03DRAFT_39250</name>
</gene>
<evidence type="ECO:0000256" key="1">
    <source>
        <dbReference type="ARBA" id="ARBA00023098"/>
    </source>
</evidence>
<feature type="short sequence motif" description="GXSXG" evidence="3">
    <location>
        <begin position="53"/>
        <end position="57"/>
    </location>
</feature>
<dbReference type="InterPro" id="IPR016035">
    <property type="entry name" value="Acyl_Trfase/lysoPLipase"/>
</dbReference>
<keyword evidence="4" id="KW-0175">Coiled coil</keyword>
<keyword evidence="1 3" id="KW-0443">Lipid metabolism</keyword>
<evidence type="ECO:0000313" key="7">
    <source>
        <dbReference type="Proteomes" id="UP001303760"/>
    </source>
</evidence>
<comment type="caution">
    <text evidence="6">The sequence shown here is derived from an EMBL/GenBank/DDBJ whole genome shotgun (WGS) entry which is preliminary data.</text>
</comment>
<dbReference type="PROSITE" id="PS51635">
    <property type="entry name" value="PNPLA"/>
    <property type="match status" value="1"/>
</dbReference>
<dbReference type="InterPro" id="IPR027417">
    <property type="entry name" value="P-loop_NTPase"/>
</dbReference>
<dbReference type="SUPFAM" id="SSF48452">
    <property type="entry name" value="TPR-like"/>
    <property type="match status" value="2"/>
</dbReference>
<feature type="domain" description="PNPLA" evidence="5">
    <location>
        <begin position="9"/>
        <end position="205"/>
    </location>
</feature>
<name>A0AAN7C0H8_9PEZI</name>
<dbReference type="GO" id="GO:0046486">
    <property type="term" value="P:glycerolipid metabolic process"/>
    <property type="evidence" value="ECO:0007669"/>
    <property type="project" value="UniProtKB-ARBA"/>
</dbReference>
<dbReference type="SMART" id="SM00028">
    <property type="entry name" value="TPR"/>
    <property type="match status" value="3"/>
</dbReference>
<keyword evidence="3" id="KW-0442">Lipid degradation</keyword>
<dbReference type="InterPro" id="IPR011990">
    <property type="entry name" value="TPR-like_helical_dom_sf"/>
</dbReference>
<dbReference type="AlphaFoldDB" id="A0AAN7C0H8"/>
<feature type="active site" description="Proton acceptor" evidence="3">
    <location>
        <position position="192"/>
    </location>
</feature>
<dbReference type="GO" id="GO:0043531">
    <property type="term" value="F:ADP binding"/>
    <property type="evidence" value="ECO:0007669"/>
    <property type="project" value="InterPro"/>
</dbReference>
<dbReference type="InterPro" id="IPR053137">
    <property type="entry name" value="NLR-like"/>
</dbReference>
<feature type="short sequence motif" description="DGA/G" evidence="3">
    <location>
        <begin position="192"/>
        <end position="194"/>
    </location>
</feature>
<feature type="coiled-coil region" evidence="4">
    <location>
        <begin position="880"/>
        <end position="907"/>
    </location>
</feature>
<dbReference type="Proteomes" id="UP001303760">
    <property type="component" value="Unassembled WGS sequence"/>
</dbReference>
<proteinExistence type="predicted"/>
<evidence type="ECO:0000313" key="6">
    <source>
        <dbReference type="EMBL" id="KAK4233068.1"/>
    </source>
</evidence>
<sequence length="946" mass="105182">MDDRPLCLLALDGGGIRGLSELVVLEEIMNRIKYDLDVDGDLLPADFFDLIGGTSTGGLVALLLGRLRRSVPQARREYVRIAEEVFSLPRYLQKNTFDGRKLEEAVKRLLGNDRSEEKMLERDGSCKVFVCAVPQQDVKARAGPRLFRTYRVRENASFNCTIWEACRATSAAPSYFEPIKIGDDGEQETFVDGGLGYNNPVEQVLEEARRIFPGRKVACVVSVGTGVASAIAFPDSPKTSPVKLIDALKKMATESDTTAEKMHGRFQNVKDVYFRFSVDRGLQAIGLEEWKELSNVRTFTTEYLNQRVISEQVNEVVKALLASKIVGQEGSNILIQLSAGSSDAGCSQGLPRTLGWRPKEGSIPSFHYTTEQLASHIVVPLSRRHWVVPFDRNEDFIGRKSALSQLLKRIPPSAVKDACQRAAIEGLGGVGKTQIALAAAFLVRDEHPDCHIFWVPAVDAATFENGYRKIGQQLQIPGIDDDKADVRTLVKTALSQSADNWLLIVDNADDVELLCGAAGATGLRDCLPSSYRGSILFTTRNHQVVRKLDIPRMGVVRVAGMSRLEAAELLQKHLDPAQTSDSESTTELLNFLADLPLAIKQASAYMDRTGMTTRQYLGHCRSSEGRLIELLSKDFEDRGRYKSTQNPIAATWLISFRHISRDTQLAAQYLRFMSLLAEKEIPKSLLPPGKSELEADEAIGTLKAYAFITERAGQESYDIHRLVRLAMRSWLSEKGELKACAASLIQQLDKAFPFPEHENRAVWVMYLPHALTALGFRNYSTDNAAESSLLFNVAESSYILGKYEDAEELYRPALKLRTEMLGAEHPATLTCMSNLAVLLNSQGKYKEAEAMHRQALKLWTAVLGAEHPSTLTSMSNLALVLDSQGKYKEAEGKYEEAEAMHRQALKLWTEVLGAEHPDTLTSMNNLALVLYSQGKYEEAEAMHRRR</sequence>
<dbReference type="PROSITE" id="PS50005">
    <property type="entry name" value="TPR"/>
    <property type="match status" value="1"/>
</dbReference>
<evidence type="ECO:0000259" key="5">
    <source>
        <dbReference type="PROSITE" id="PS51635"/>
    </source>
</evidence>
<dbReference type="PANTHER" id="PTHR46082">
    <property type="entry name" value="ATP/GTP-BINDING PROTEIN-RELATED"/>
    <property type="match status" value="1"/>
</dbReference>
<dbReference type="PANTHER" id="PTHR46082:SF6">
    <property type="entry name" value="AAA+ ATPASE DOMAIN-CONTAINING PROTEIN-RELATED"/>
    <property type="match status" value="1"/>
</dbReference>
<protein>
    <submittedName>
        <fullName evidence="6">Acyl transferase/acyl hydrolase/lysophospholipase</fullName>
    </submittedName>
</protein>
<dbReference type="Gene3D" id="3.40.50.300">
    <property type="entry name" value="P-loop containing nucleotide triphosphate hydrolases"/>
    <property type="match status" value="1"/>
</dbReference>
<organism evidence="6 7">
    <name type="scientific">Achaetomium macrosporum</name>
    <dbReference type="NCBI Taxonomy" id="79813"/>
    <lineage>
        <taxon>Eukaryota</taxon>
        <taxon>Fungi</taxon>
        <taxon>Dikarya</taxon>
        <taxon>Ascomycota</taxon>
        <taxon>Pezizomycotina</taxon>
        <taxon>Sordariomycetes</taxon>
        <taxon>Sordariomycetidae</taxon>
        <taxon>Sordariales</taxon>
        <taxon>Chaetomiaceae</taxon>
        <taxon>Achaetomium</taxon>
    </lineage>
</organism>
<evidence type="ECO:0000256" key="4">
    <source>
        <dbReference type="SAM" id="Coils"/>
    </source>
</evidence>
<keyword evidence="3 6" id="KW-0378">Hydrolase</keyword>
<dbReference type="SUPFAM" id="SSF52151">
    <property type="entry name" value="FabD/lysophospholipase-like"/>
    <property type="match status" value="1"/>
</dbReference>
<feature type="active site" description="Nucleophile" evidence="3">
    <location>
        <position position="55"/>
    </location>
</feature>
<dbReference type="GO" id="GO:0016740">
    <property type="term" value="F:transferase activity"/>
    <property type="evidence" value="ECO:0007669"/>
    <property type="project" value="UniProtKB-KW"/>
</dbReference>
<keyword evidence="2" id="KW-0802">TPR repeat</keyword>
<dbReference type="SUPFAM" id="SSF52540">
    <property type="entry name" value="P-loop containing nucleoside triphosphate hydrolases"/>
    <property type="match status" value="1"/>
</dbReference>
<accession>A0AAN7C0H8</accession>
<dbReference type="InterPro" id="IPR019734">
    <property type="entry name" value="TPR_rpt"/>
</dbReference>
<dbReference type="EMBL" id="MU860682">
    <property type="protein sequence ID" value="KAK4233068.1"/>
    <property type="molecule type" value="Genomic_DNA"/>
</dbReference>
<feature type="repeat" description="TPR" evidence="2">
    <location>
        <begin position="787"/>
        <end position="820"/>
    </location>
</feature>
<dbReference type="Pfam" id="PF01734">
    <property type="entry name" value="Patatin"/>
    <property type="match status" value="1"/>
</dbReference>
<keyword evidence="7" id="KW-1185">Reference proteome</keyword>
<evidence type="ECO:0000256" key="2">
    <source>
        <dbReference type="PROSITE-ProRule" id="PRU00339"/>
    </source>
</evidence>
<dbReference type="GO" id="GO:0016787">
    <property type="term" value="F:hydrolase activity"/>
    <property type="evidence" value="ECO:0007669"/>
    <property type="project" value="UniProtKB-UniRule"/>
</dbReference>
<keyword evidence="6" id="KW-0808">Transferase</keyword>
<evidence type="ECO:0000256" key="3">
    <source>
        <dbReference type="PROSITE-ProRule" id="PRU01161"/>
    </source>
</evidence>
<reference evidence="6" key="2">
    <citation type="submission" date="2023-05" db="EMBL/GenBank/DDBJ databases">
        <authorList>
            <consortium name="Lawrence Berkeley National Laboratory"/>
            <person name="Steindorff A."/>
            <person name="Hensen N."/>
            <person name="Bonometti L."/>
            <person name="Westerberg I."/>
            <person name="Brannstrom I.O."/>
            <person name="Guillou S."/>
            <person name="Cros-Aarteil S."/>
            <person name="Calhoun S."/>
            <person name="Haridas S."/>
            <person name="Kuo A."/>
            <person name="Mondo S."/>
            <person name="Pangilinan J."/>
            <person name="Riley R."/>
            <person name="Labutti K."/>
            <person name="Andreopoulos B."/>
            <person name="Lipzen A."/>
            <person name="Chen C."/>
            <person name="Yanf M."/>
            <person name="Daum C."/>
            <person name="Ng V."/>
            <person name="Clum A."/>
            <person name="Ohm R."/>
            <person name="Martin F."/>
            <person name="Silar P."/>
            <person name="Natvig D."/>
            <person name="Lalanne C."/>
            <person name="Gautier V."/>
            <person name="Ament-Velasquez S.L."/>
            <person name="Kruys A."/>
            <person name="Hutchinson M.I."/>
            <person name="Powell A.J."/>
            <person name="Barry K."/>
            <person name="Miller A.N."/>
            <person name="Grigoriev I.V."/>
            <person name="Debuchy R."/>
            <person name="Gladieux P."/>
            <person name="Thoren M.H."/>
            <person name="Johannesson H."/>
        </authorList>
    </citation>
    <scope>NUCLEOTIDE SEQUENCE</scope>
    <source>
        <strain evidence="6">CBS 532.94</strain>
    </source>
</reference>
<dbReference type="CDD" id="cd07216">
    <property type="entry name" value="Pat17_PNPLA8_PNPLA9_like3"/>
    <property type="match status" value="1"/>
</dbReference>
<reference evidence="6" key="1">
    <citation type="journal article" date="2023" name="Mol. Phylogenet. Evol.">
        <title>Genome-scale phylogeny and comparative genomics of the fungal order Sordariales.</title>
        <authorList>
            <person name="Hensen N."/>
            <person name="Bonometti L."/>
            <person name="Westerberg I."/>
            <person name="Brannstrom I.O."/>
            <person name="Guillou S."/>
            <person name="Cros-Aarteil S."/>
            <person name="Calhoun S."/>
            <person name="Haridas S."/>
            <person name="Kuo A."/>
            <person name="Mondo S."/>
            <person name="Pangilinan J."/>
            <person name="Riley R."/>
            <person name="LaButti K."/>
            <person name="Andreopoulos B."/>
            <person name="Lipzen A."/>
            <person name="Chen C."/>
            <person name="Yan M."/>
            <person name="Daum C."/>
            <person name="Ng V."/>
            <person name="Clum A."/>
            <person name="Steindorff A."/>
            <person name="Ohm R.A."/>
            <person name="Martin F."/>
            <person name="Silar P."/>
            <person name="Natvig D.O."/>
            <person name="Lalanne C."/>
            <person name="Gautier V."/>
            <person name="Ament-Velasquez S.L."/>
            <person name="Kruys A."/>
            <person name="Hutchinson M.I."/>
            <person name="Powell A.J."/>
            <person name="Barry K."/>
            <person name="Miller A.N."/>
            <person name="Grigoriev I.V."/>
            <person name="Debuchy R."/>
            <person name="Gladieux P."/>
            <person name="Hiltunen Thoren M."/>
            <person name="Johannesson H."/>
        </authorList>
    </citation>
    <scope>NUCLEOTIDE SEQUENCE</scope>
    <source>
        <strain evidence="6">CBS 532.94</strain>
    </source>
</reference>
<dbReference type="InterPro" id="IPR002641">
    <property type="entry name" value="PNPLA_dom"/>
</dbReference>
<feature type="short sequence motif" description="GXGXXG" evidence="3">
    <location>
        <begin position="13"/>
        <end position="18"/>
    </location>
</feature>
<dbReference type="Gene3D" id="1.25.40.10">
    <property type="entry name" value="Tetratricopeptide repeat domain"/>
    <property type="match status" value="2"/>
</dbReference>